<feature type="transmembrane region" description="Helical" evidence="5">
    <location>
        <begin position="369"/>
        <end position="391"/>
    </location>
</feature>
<sequence>MEQTLIRMMDAKSDPLTSLKELIDALRPGKAIDGVTAVNNARALCYLLEQHPEYRVALRKQLFTLLGSTRQVQLYTDTGILSNESVFTAIVRRVGSKLLPPPVKPEYLKDLFGVLFPNTNDYVWLNEIPKEVWFEVGAAAHLEELSLAEIPTHIRLQQLEAIQVLSCRLSAIGLEPEIVLHHPDVERFESPFVRLNAEVLSYIERYREDLTARRPPDEDHSHILVLLQQCEQIIAKVWKMAAKNGASVSLTYHLLRLKQHIDRLKVLFDLVDSMTPEKHGPALLGLFLELVKAENRKYSVRDVLQENTELLALQITEHASHTGEHYISENRSEWLQMFRSAAGAGVIVGFMALIKILSAKAHLPPLLEAFAFSMNYALGFMLIHILHFTVATKQPAMTAARIAAALPTIENKKNEAYTELIELMIKVIRTQFIAIVGNVLLAIPVALGIAWLWWYEFGKHVVDTTKADKMLQELMPIAGMGIFYAAIAGCCLFLAGLISGYYDNKSLYNQIPQRIAAMPLLNKILGEYRSRHLGQYIEHNLGALAGNFYFGIMLGSMATLGFLLGLPLDIRHITFSAANLAYAVSAYNFTLAWPIVAWGAVGVAAIGVTNLFVSFTLALWVAMRSRKRRMSELKPLWGKFWRRAMSRPIDLFIAPKSASETTKTVNDVAKTASTEEKPK</sequence>
<dbReference type="PIRSF" id="PIRSF015380">
    <property type="entry name" value="Site-sp_rcmb"/>
    <property type="match status" value="1"/>
</dbReference>
<evidence type="ECO:0000256" key="4">
    <source>
        <dbReference type="ARBA" id="ARBA00023136"/>
    </source>
</evidence>
<evidence type="ECO:0000256" key="5">
    <source>
        <dbReference type="SAM" id="Phobius"/>
    </source>
</evidence>
<evidence type="ECO:0000313" key="7">
    <source>
        <dbReference type="Proteomes" id="UP001198034"/>
    </source>
</evidence>
<dbReference type="RefSeq" id="WP_226763249.1">
    <property type="nucleotide sequence ID" value="NZ_JAJAWG010000002.1"/>
</dbReference>
<proteinExistence type="predicted"/>
<feature type="transmembrane region" description="Helical" evidence="5">
    <location>
        <begin position="337"/>
        <end position="357"/>
    </location>
</feature>
<protein>
    <submittedName>
        <fullName evidence="6">Site-specific recombinase</fullName>
    </submittedName>
</protein>
<comment type="subcellular location">
    <subcellularLocation>
        <location evidence="1">Membrane</location>
        <topology evidence="1">Multi-pass membrane protein</topology>
    </subcellularLocation>
</comment>
<evidence type="ECO:0000313" key="6">
    <source>
        <dbReference type="EMBL" id="MCB5195449.1"/>
    </source>
</evidence>
<gene>
    <name evidence="6" type="ORF">LG219_03985</name>
</gene>
<keyword evidence="7" id="KW-1185">Reference proteome</keyword>
<feature type="transmembrane region" description="Helical" evidence="5">
    <location>
        <begin position="432"/>
        <end position="454"/>
    </location>
</feature>
<feature type="transmembrane region" description="Helical" evidence="5">
    <location>
        <begin position="474"/>
        <end position="498"/>
    </location>
</feature>
<keyword evidence="2 5" id="KW-0812">Transmembrane</keyword>
<accession>A0ABS8BIK9</accession>
<reference evidence="6 7" key="1">
    <citation type="submission" date="2021-10" db="EMBL/GenBank/DDBJ databases">
        <authorList>
            <person name="Chen M."/>
        </authorList>
    </citation>
    <scope>NUCLEOTIDE SEQUENCE [LARGE SCALE GENOMIC DNA]</scope>
    <source>
        <strain evidence="6 7">H3-26</strain>
    </source>
</reference>
<name>A0ABS8BIK9_9NEIS</name>
<keyword evidence="4 5" id="KW-0472">Membrane</keyword>
<dbReference type="EMBL" id="JAJAWG010000002">
    <property type="protein sequence ID" value="MCB5195449.1"/>
    <property type="molecule type" value="Genomic_DNA"/>
</dbReference>
<comment type="caution">
    <text evidence="6">The sequence shown here is derived from an EMBL/GenBank/DDBJ whole genome shotgun (WGS) entry which is preliminary data.</text>
</comment>
<evidence type="ECO:0000256" key="1">
    <source>
        <dbReference type="ARBA" id="ARBA00004141"/>
    </source>
</evidence>
<keyword evidence="3 5" id="KW-1133">Transmembrane helix</keyword>
<dbReference type="Gene3D" id="1.20.1080.10">
    <property type="entry name" value="Glycerol uptake facilitator protein"/>
    <property type="match status" value="1"/>
</dbReference>
<dbReference type="Pfam" id="PF10136">
    <property type="entry name" value="SpecificRecomb"/>
    <property type="match status" value="1"/>
</dbReference>
<evidence type="ECO:0000256" key="3">
    <source>
        <dbReference type="ARBA" id="ARBA00022989"/>
    </source>
</evidence>
<dbReference type="Proteomes" id="UP001198034">
    <property type="component" value="Unassembled WGS sequence"/>
</dbReference>
<feature type="transmembrane region" description="Helical" evidence="5">
    <location>
        <begin position="541"/>
        <end position="566"/>
    </location>
</feature>
<evidence type="ECO:0000256" key="2">
    <source>
        <dbReference type="ARBA" id="ARBA00022692"/>
    </source>
</evidence>
<dbReference type="InterPro" id="IPR011385">
    <property type="entry name" value="Site-sp_rcmbase"/>
</dbReference>
<dbReference type="InterPro" id="IPR023271">
    <property type="entry name" value="Aquaporin-like"/>
</dbReference>
<feature type="transmembrane region" description="Helical" evidence="5">
    <location>
        <begin position="595"/>
        <end position="622"/>
    </location>
</feature>
<organism evidence="6 7">
    <name type="scientific">Deefgea salmonis</name>
    <dbReference type="NCBI Taxonomy" id="2875502"/>
    <lineage>
        <taxon>Bacteria</taxon>
        <taxon>Pseudomonadati</taxon>
        <taxon>Pseudomonadota</taxon>
        <taxon>Betaproteobacteria</taxon>
        <taxon>Neisseriales</taxon>
        <taxon>Chitinibacteraceae</taxon>
        <taxon>Deefgea</taxon>
    </lineage>
</organism>